<feature type="domain" description="ABC transmembrane type-2" evidence="6">
    <location>
        <begin position="20"/>
        <end position="244"/>
    </location>
</feature>
<feature type="transmembrane region" description="Helical" evidence="5">
    <location>
        <begin position="219"/>
        <end position="241"/>
    </location>
</feature>
<dbReference type="PROSITE" id="PS51012">
    <property type="entry name" value="ABC_TM2"/>
    <property type="match status" value="1"/>
</dbReference>
<sequence length="244" mass="27306">MKAIHILTLIELKLFFRDLQSLIWTFIFPFVMIYFLGLLFGNSAVGEIDYKTLLIPNMIALCLLSTALFTLGTRIVSYKESQLLKTYQITPLHSIRIILSFCLLGVIISLFSVIIACVSGHFIYNLQPPIYLIAVIFSLMLSMVTLFSFGILVTGISSTMQGAAGISVLALNLQTFLSGGVIPYQILPLPLKIVAKALPLHYVNDILIFAWTGQSVNSIWLNIIILIGMAFVFFILSIRCFRWT</sequence>
<proteinExistence type="inferred from homology"/>
<accession>A0AAX3X0Y5</accession>
<dbReference type="InterPro" id="IPR013525">
    <property type="entry name" value="ABC2_TM"/>
</dbReference>
<evidence type="ECO:0000256" key="2">
    <source>
        <dbReference type="ARBA" id="ARBA00022692"/>
    </source>
</evidence>
<evidence type="ECO:0000313" key="7">
    <source>
        <dbReference type="EMBL" id="WHY53619.1"/>
    </source>
</evidence>
<dbReference type="PIRSF" id="PIRSF006648">
    <property type="entry name" value="DrrB"/>
    <property type="match status" value="1"/>
</dbReference>
<keyword evidence="4 5" id="KW-0472">Membrane</keyword>
<gene>
    <name evidence="7" type="ORF">QNH24_10405</name>
</gene>
<dbReference type="PANTHER" id="PTHR43027:SF2">
    <property type="entry name" value="TRANSPORT PERMEASE PROTEIN"/>
    <property type="match status" value="1"/>
</dbReference>
<feature type="transmembrane region" description="Helical" evidence="5">
    <location>
        <begin position="21"/>
        <end position="41"/>
    </location>
</feature>
<feature type="transmembrane region" description="Helical" evidence="5">
    <location>
        <begin position="53"/>
        <end position="76"/>
    </location>
</feature>
<dbReference type="EMBL" id="CP126101">
    <property type="protein sequence ID" value="WHY53619.1"/>
    <property type="molecule type" value="Genomic_DNA"/>
</dbReference>
<dbReference type="InterPro" id="IPR052902">
    <property type="entry name" value="ABC-2_transporter"/>
</dbReference>
<dbReference type="InterPro" id="IPR000412">
    <property type="entry name" value="ABC_2_transport"/>
</dbReference>
<feature type="transmembrane region" description="Helical" evidence="5">
    <location>
        <begin position="165"/>
        <end position="186"/>
    </location>
</feature>
<dbReference type="GO" id="GO:0140359">
    <property type="term" value="F:ABC-type transporter activity"/>
    <property type="evidence" value="ECO:0007669"/>
    <property type="project" value="InterPro"/>
</dbReference>
<protein>
    <recommendedName>
        <fullName evidence="5">Transport permease protein</fullName>
    </recommendedName>
</protein>
<feature type="transmembrane region" description="Helical" evidence="5">
    <location>
        <begin position="97"/>
        <end position="124"/>
    </location>
</feature>
<dbReference type="AlphaFoldDB" id="A0AAX3X0Y5"/>
<evidence type="ECO:0000256" key="1">
    <source>
        <dbReference type="ARBA" id="ARBA00004141"/>
    </source>
</evidence>
<keyword evidence="5" id="KW-0813">Transport</keyword>
<dbReference type="PANTHER" id="PTHR43027">
    <property type="entry name" value="DOXORUBICIN RESISTANCE ABC TRANSPORTER PERMEASE PROTEIN DRRC-RELATED"/>
    <property type="match status" value="1"/>
</dbReference>
<comment type="similarity">
    <text evidence="5">Belongs to the ABC-2 integral membrane protein family.</text>
</comment>
<reference evidence="7" key="1">
    <citation type="submission" date="2023-05" db="EMBL/GenBank/DDBJ databases">
        <title>Comparative genomics of Bacillaceae isolates and their secondary metabolite potential.</title>
        <authorList>
            <person name="Song L."/>
            <person name="Nielsen L.J."/>
            <person name="Mohite O."/>
            <person name="Xu X."/>
            <person name="Weber T."/>
            <person name="Kovacs A.T."/>
        </authorList>
    </citation>
    <scope>NUCLEOTIDE SEQUENCE</scope>
    <source>
        <strain evidence="7">LY1</strain>
    </source>
</reference>
<organism evidence="7 8">
    <name type="scientific">Lysinibacillus pakistanensis</name>
    <dbReference type="NCBI Taxonomy" id="759811"/>
    <lineage>
        <taxon>Bacteria</taxon>
        <taxon>Bacillati</taxon>
        <taxon>Bacillota</taxon>
        <taxon>Bacilli</taxon>
        <taxon>Bacillales</taxon>
        <taxon>Bacillaceae</taxon>
        <taxon>Lysinibacillus</taxon>
    </lineage>
</organism>
<dbReference type="RefSeq" id="WP_283872028.1">
    <property type="nucleotide sequence ID" value="NZ_CP126101.1"/>
</dbReference>
<evidence type="ECO:0000313" key="8">
    <source>
        <dbReference type="Proteomes" id="UP001178322"/>
    </source>
</evidence>
<evidence type="ECO:0000256" key="4">
    <source>
        <dbReference type="ARBA" id="ARBA00023136"/>
    </source>
</evidence>
<keyword evidence="3 5" id="KW-1133">Transmembrane helix</keyword>
<evidence type="ECO:0000259" key="6">
    <source>
        <dbReference type="PROSITE" id="PS51012"/>
    </source>
</evidence>
<keyword evidence="2 5" id="KW-0812">Transmembrane</keyword>
<dbReference type="InterPro" id="IPR047817">
    <property type="entry name" value="ABC2_TM_bact-type"/>
</dbReference>
<dbReference type="GO" id="GO:0043190">
    <property type="term" value="C:ATP-binding cassette (ABC) transporter complex"/>
    <property type="evidence" value="ECO:0007669"/>
    <property type="project" value="InterPro"/>
</dbReference>
<feature type="transmembrane region" description="Helical" evidence="5">
    <location>
        <begin position="130"/>
        <end position="153"/>
    </location>
</feature>
<dbReference type="PRINTS" id="PR00164">
    <property type="entry name" value="ABC2TRNSPORT"/>
</dbReference>
<keyword evidence="5" id="KW-1003">Cell membrane</keyword>
<evidence type="ECO:0000256" key="3">
    <source>
        <dbReference type="ARBA" id="ARBA00022989"/>
    </source>
</evidence>
<dbReference type="Proteomes" id="UP001178322">
    <property type="component" value="Chromosome"/>
</dbReference>
<evidence type="ECO:0000256" key="5">
    <source>
        <dbReference type="RuleBase" id="RU361157"/>
    </source>
</evidence>
<name>A0AAX3X0Y5_9BACI</name>
<comment type="subcellular location">
    <subcellularLocation>
        <location evidence="5">Cell membrane</location>
        <topology evidence="5">Multi-pass membrane protein</topology>
    </subcellularLocation>
    <subcellularLocation>
        <location evidence="1">Membrane</location>
        <topology evidence="1">Multi-pass membrane protein</topology>
    </subcellularLocation>
</comment>
<dbReference type="Pfam" id="PF01061">
    <property type="entry name" value="ABC2_membrane"/>
    <property type="match status" value="1"/>
</dbReference>